<dbReference type="InterPro" id="IPR057744">
    <property type="entry name" value="OTAase-like"/>
</dbReference>
<feature type="domain" description="Amidohydrolase-related" evidence="1">
    <location>
        <begin position="57"/>
        <end position="404"/>
    </location>
</feature>
<evidence type="ECO:0000259" key="1">
    <source>
        <dbReference type="Pfam" id="PF01979"/>
    </source>
</evidence>
<reference evidence="2 3" key="1">
    <citation type="journal article" date="2019" name="Int. J. Syst. Evol. Microbiol.">
        <title>The Global Catalogue of Microorganisms (GCM) 10K type strain sequencing project: providing services to taxonomists for standard genome sequencing and annotation.</title>
        <authorList>
            <consortium name="The Broad Institute Genomics Platform"/>
            <consortium name="The Broad Institute Genome Sequencing Center for Infectious Disease"/>
            <person name="Wu L."/>
            <person name="Ma J."/>
        </authorList>
    </citation>
    <scope>NUCLEOTIDE SEQUENCE [LARGE SCALE GENOMIC DNA]</scope>
    <source>
        <strain evidence="2 3">JCM 15900</strain>
    </source>
</reference>
<evidence type="ECO:0000313" key="2">
    <source>
        <dbReference type="EMBL" id="GAA2097414.1"/>
    </source>
</evidence>
<dbReference type="InterPro" id="IPR051781">
    <property type="entry name" value="Metallo-dep_Hydrolase"/>
</dbReference>
<dbReference type="Gene3D" id="2.30.40.10">
    <property type="entry name" value="Urease, subunit C, domain 1"/>
    <property type="match status" value="1"/>
</dbReference>
<dbReference type="EMBL" id="BAAAPZ010000006">
    <property type="protein sequence ID" value="GAA2097414.1"/>
    <property type="molecule type" value="Genomic_DNA"/>
</dbReference>
<comment type="caution">
    <text evidence="2">The sequence shown here is derived from an EMBL/GenBank/DDBJ whole genome shotgun (WGS) entry which is preliminary data.</text>
</comment>
<dbReference type="Pfam" id="PF01979">
    <property type="entry name" value="Amidohydro_1"/>
    <property type="match status" value="1"/>
</dbReference>
<dbReference type="Gene3D" id="3.20.20.140">
    <property type="entry name" value="Metal-dependent hydrolases"/>
    <property type="match status" value="1"/>
</dbReference>
<dbReference type="Proteomes" id="UP001500984">
    <property type="component" value="Unassembled WGS sequence"/>
</dbReference>
<name>A0ABN2WRX3_9MICO</name>
<protein>
    <submittedName>
        <fullName evidence="2">Amidohydrolase family protein</fullName>
    </submittedName>
</protein>
<evidence type="ECO:0000313" key="3">
    <source>
        <dbReference type="Proteomes" id="UP001500984"/>
    </source>
</evidence>
<dbReference type="PANTHER" id="PTHR43135">
    <property type="entry name" value="ALPHA-D-RIBOSE 1-METHYLPHOSPHONATE 5-TRIPHOSPHATE DIPHOSPHATASE"/>
    <property type="match status" value="1"/>
</dbReference>
<proteinExistence type="predicted"/>
<dbReference type="SUPFAM" id="SSF51556">
    <property type="entry name" value="Metallo-dependent hydrolases"/>
    <property type="match status" value="1"/>
</dbReference>
<dbReference type="RefSeq" id="WP_344336943.1">
    <property type="nucleotide sequence ID" value="NZ_BAAAPZ010000006.1"/>
</dbReference>
<dbReference type="CDD" id="cd01299">
    <property type="entry name" value="Met_dep_hydrolase_A"/>
    <property type="match status" value="1"/>
</dbReference>
<accession>A0ABN2WRX3</accession>
<sequence length="408" mass="43192">MKLDPRATAVTNVRILDPEAETVSAPTTLRFNGDRIASVGAAPAPGEEVFDAEGRIAAPGLIDCHVHVLANSPDLGSLGDESPAYLTACAINTMQGALRRGFTALRDAGGADFGLARAADEGLFVSPRLFFGGKSLSQTGGHADMRGPGNALVDNHQCCPHIGLVCDGVDEVRRGARQQFRTGADHLKLMLSGGVASPTDRVDSTQFSDSEILAAVEEAEAANRYVLGHAYTARAINRGLRLGVRSIEHGNLLDEETVRLFLEHDAFLVPTLVTYQRLKADGARLGLPAASQAKVDDVLYAGLEALRLADRGGVNIAYGSDLLGEMWEYQSQEFEIRAQAQSAGAVLRGATTTAARLLQAEGDLGILAEGAYADLVLLNANPLEDVTVLARPEESIHSVFSRGALVED</sequence>
<organism evidence="2 3">
    <name type="scientific">Brevibacterium salitolerans</name>
    <dbReference type="NCBI Taxonomy" id="1403566"/>
    <lineage>
        <taxon>Bacteria</taxon>
        <taxon>Bacillati</taxon>
        <taxon>Actinomycetota</taxon>
        <taxon>Actinomycetes</taxon>
        <taxon>Micrococcales</taxon>
        <taxon>Brevibacteriaceae</taxon>
        <taxon>Brevibacterium</taxon>
    </lineage>
</organism>
<gene>
    <name evidence="2" type="ORF">GCM10009823_18110</name>
</gene>
<dbReference type="InterPro" id="IPR006680">
    <property type="entry name" value="Amidohydro-rel"/>
</dbReference>
<dbReference type="PANTHER" id="PTHR43135:SF3">
    <property type="entry name" value="ALPHA-D-RIBOSE 1-METHYLPHOSPHONATE 5-TRIPHOSPHATE DIPHOSPHATASE"/>
    <property type="match status" value="1"/>
</dbReference>
<keyword evidence="3" id="KW-1185">Reference proteome</keyword>
<dbReference type="InterPro" id="IPR032466">
    <property type="entry name" value="Metal_Hydrolase"/>
</dbReference>
<dbReference type="InterPro" id="IPR011059">
    <property type="entry name" value="Metal-dep_hydrolase_composite"/>
</dbReference>
<dbReference type="SUPFAM" id="SSF51338">
    <property type="entry name" value="Composite domain of metallo-dependent hydrolases"/>
    <property type="match status" value="1"/>
</dbReference>